<gene>
    <name evidence="1" type="ORF">S06H3_57079</name>
</gene>
<evidence type="ECO:0000313" key="1">
    <source>
        <dbReference type="EMBL" id="GAI57224.1"/>
    </source>
</evidence>
<comment type="caution">
    <text evidence="1">The sequence shown here is derived from an EMBL/GenBank/DDBJ whole genome shotgun (WGS) entry which is preliminary data.</text>
</comment>
<organism evidence="1">
    <name type="scientific">marine sediment metagenome</name>
    <dbReference type="NCBI Taxonomy" id="412755"/>
    <lineage>
        <taxon>unclassified sequences</taxon>
        <taxon>metagenomes</taxon>
        <taxon>ecological metagenomes</taxon>
    </lineage>
</organism>
<reference evidence="1" key="1">
    <citation type="journal article" date="2014" name="Front. Microbiol.">
        <title>High frequency of phylogenetically diverse reductive dehalogenase-homologous genes in deep subseafloor sedimentary metagenomes.</title>
        <authorList>
            <person name="Kawai M."/>
            <person name="Futagami T."/>
            <person name="Toyoda A."/>
            <person name="Takaki Y."/>
            <person name="Nishi S."/>
            <person name="Hori S."/>
            <person name="Arai W."/>
            <person name="Tsubouchi T."/>
            <person name="Morono Y."/>
            <person name="Uchiyama I."/>
            <person name="Ito T."/>
            <person name="Fujiyama A."/>
            <person name="Inagaki F."/>
            <person name="Takami H."/>
        </authorList>
    </citation>
    <scope>NUCLEOTIDE SEQUENCE</scope>
    <source>
        <strain evidence="1">Expedition CK06-06</strain>
    </source>
</reference>
<proteinExistence type="predicted"/>
<accession>X1RNX1</accession>
<name>X1RNX1_9ZZZZ</name>
<dbReference type="EMBL" id="BARV01036795">
    <property type="protein sequence ID" value="GAI57224.1"/>
    <property type="molecule type" value="Genomic_DNA"/>
</dbReference>
<protein>
    <submittedName>
        <fullName evidence="1">Uncharacterized protein</fullName>
    </submittedName>
</protein>
<sequence length="80" mass="8758">MLKARDNIDWLSIRFEWLAFWAEVAAAISYRDALKRRATDGAELTTQVMGNLKLEVGGAYLTARAKVGIYAGPLVADGCP</sequence>
<dbReference type="AlphaFoldDB" id="X1RNX1"/>